<evidence type="ECO:0000259" key="5">
    <source>
        <dbReference type="PROSITE" id="PS50043"/>
    </source>
</evidence>
<feature type="compositionally biased region" description="Low complexity" evidence="4">
    <location>
        <begin position="1"/>
        <end position="18"/>
    </location>
</feature>
<dbReference type="CDD" id="cd06170">
    <property type="entry name" value="LuxR_C_like"/>
    <property type="match status" value="1"/>
</dbReference>
<dbReference type="PROSITE" id="PS50043">
    <property type="entry name" value="HTH_LUXR_2"/>
    <property type="match status" value="1"/>
</dbReference>
<keyword evidence="7" id="KW-1185">Reference proteome</keyword>
<feature type="region of interest" description="Disordered" evidence="4">
    <location>
        <begin position="1"/>
        <end position="41"/>
    </location>
</feature>
<evidence type="ECO:0000256" key="4">
    <source>
        <dbReference type="SAM" id="MobiDB-lite"/>
    </source>
</evidence>
<dbReference type="EMBL" id="JAEDAK010000033">
    <property type="protein sequence ID" value="MBH9579740.1"/>
    <property type="molecule type" value="Genomic_DNA"/>
</dbReference>
<dbReference type="Gene3D" id="1.10.10.10">
    <property type="entry name" value="Winged helix-like DNA-binding domain superfamily/Winged helix DNA-binding domain"/>
    <property type="match status" value="1"/>
</dbReference>
<dbReference type="Pfam" id="PF00196">
    <property type="entry name" value="GerE"/>
    <property type="match status" value="1"/>
</dbReference>
<reference evidence="6" key="1">
    <citation type="submission" date="2020-12" db="EMBL/GenBank/DDBJ databases">
        <title>The genome sequence of Inhella sp. 1Y17.</title>
        <authorList>
            <person name="Liu Y."/>
        </authorList>
    </citation>
    <scope>NUCLEOTIDE SEQUENCE</scope>
    <source>
        <strain evidence="6">1Y17</strain>
    </source>
</reference>
<dbReference type="PANTHER" id="PTHR44688">
    <property type="entry name" value="DNA-BINDING TRANSCRIPTIONAL ACTIVATOR DEVR_DOSR"/>
    <property type="match status" value="1"/>
</dbReference>
<feature type="non-terminal residue" evidence="6">
    <location>
        <position position="1"/>
    </location>
</feature>
<evidence type="ECO:0000256" key="1">
    <source>
        <dbReference type="ARBA" id="ARBA00023015"/>
    </source>
</evidence>
<evidence type="ECO:0000313" key="7">
    <source>
        <dbReference type="Proteomes" id="UP000613266"/>
    </source>
</evidence>
<dbReference type="Proteomes" id="UP000613266">
    <property type="component" value="Unassembled WGS sequence"/>
</dbReference>
<evidence type="ECO:0000313" key="6">
    <source>
        <dbReference type="EMBL" id="MBH9579740.1"/>
    </source>
</evidence>
<dbReference type="PRINTS" id="PR00038">
    <property type="entry name" value="HTHLUXR"/>
</dbReference>
<dbReference type="GO" id="GO:0003677">
    <property type="term" value="F:DNA binding"/>
    <property type="evidence" value="ECO:0007669"/>
    <property type="project" value="UniProtKB-KW"/>
</dbReference>
<dbReference type="InterPro" id="IPR036388">
    <property type="entry name" value="WH-like_DNA-bd_sf"/>
</dbReference>
<dbReference type="RefSeq" id="WP_198113676.1">
    <property type="nucleotide sequence ID" value="NZ_JAEDAK010000033.1"/>
</dbReference>
<dbReference type="SMART" id="SM00421">
    <property type="entry name" value="HTH_LUXR"/>
    <property type="match status" value="1"/>
</dbReference>
<accession>A0A931NKI5</accession>
<dbReference type="GO" id="GO:0006355">
    <property type="term" value="P:regulation of DNA-templated transcription"/>
    <property type="evidence" value="ECO:0007669"/>
    <property type="project" value="InterPro"/>
</dbReference>
<keyword evidence="1" id="KW-0805">Transcription regulation</keyword>
<comment type="caution">
    <text evidence="6">The sequence shown here is derived from an EMBL/GenBank/DDBJ whole genome shotgun (WGS) entry which is preliminary data.</text>
</comment>
<feature type="domain" description="HTH luxR-type" evidence="5">
    <location>
        <begin position="34"/>
        <end position="99"/>
    </location>
</feature>
<dbReference type="InterPro" id="IPR016032">
    <property type="entry name" value="Sig_transdc_resp-reg_C-effctor"/>
</dbReference>
<dbReference type="PANTHER" id="PTHR44688:SF16">
    <property type="entry name" value="DNA-BINDING TRANSCRIPTIONAL ACTIVATOR DEVR_DOSR"/>
    <property type="match status" value="1"/>
</dbReference>
<dbReference type="InterPro" id="IPR000792">
    <property type="entry name" value="Tscrpt_reg_LuxR_C"/>
</dbReference>
<gene>
    <name evidence="6" type="ORF">I7X39_22840</name>
</gene>
<evidence type="ECO:0000256" key="2">
    <source>
        <dbReference type="ARBA" id="ARBA00023125"/>
    </source>
</evidence>
<dbReference type="PROSITE" id="PS00622">
    <property type="entry name" value="HTH_LUXR_1"/>
    <property type="match status" value="1"/>
</dbReference>
<keyword evidence="3" id="KW-0804">Transcription</keyword>
<dbReference type="AlphaFoldDB" id="A0A931NKI5"/>
<protein>
    <submittedName>
        <fullName evidence="6">Helix-turn-helix transcriptional regulator</fullName>
    </submittedName>
</protein>
<feature type="compositionally biased region" description="Pro residues" evidence="4">
    <location>
        <begin position="19"/>
        <end position="29"/>
    </location>
</feature>
<keyword evidence="2" id="KW-0238">DNA-binding</keyword>
<dbReference type="SUPFAM" id="SSF46894">
    <property type="entry name" value="C-terminal effector domain of the bipartite response regulators"/>
    <property type="match status" value="1"/>
</dbReference>
<proteinExistence type="predicted"/>
<organism evidence="6 7">
    <name type="scientific">Inhella proteolytica</name>
    <dbReference type="NCBI Taxonomy" id="2795029"/>
    <lineage>
        <taxon>Bacteria</taxon>
        <taxon>Pseudomonadati</taxon>
        <taxon>Pseudomonadota</taxon>
        <taxon>Betaproteobacteria</taxon>
        <taxon>Burkholderiales</taxon>
        <taxon>Sphaerotilaceae</taxon>
        <taxon>Inhella</taxon>
    </lineage>
</organism>
<evidence type="ECO:0000256" key="3">
    <source>
        <dbReference type="ARBA" id="ARBA00023163"/>
    </source>
</evidence>
<name>A0A931NKI5_9BURK</name>
<sequence length="99" mass="10029">PEEQSQLQALCGQAAPAGPAAPLPAPALAPAPAGAGPNEPLSAREHEVLALLAAGESNKLIARRLELSPHTVKRHVANILGKLGVDSRGQAAARFHAGL</sequence>